<keyword evidence="2 5" id="KW-0430">Lectin</keyword>
<accession>A0A392N6R3</accession>
<dbReference type="PANTHER" id="PTHR32401:SF49">
    <property type="entry name" value="OS10G0129200 PROTEIN"/>
    <property type="match status" value="1"/>
</dbReference>
<dbReference type="InterPro" id="IPR001220">
    <property type="entry name" value="Legume_lectin_dom"/>
</dbReference>
<feature type="domain" description="Legume lectin" evidence="4">
    <location>
        <begin position="8"/>
        <end position="240"/>
    </location>
</feature>
<dbReference type="EMBL" id="LXQA010027899">
    <property type="protein sequence ID" value="MCH94678.1"/>
    <property type="molecule type" value="Genomic_DNA"/>
</dbReference>
<comment type="similarity">
    <text evidence="1">Belongs to the leguminous lectin family.</text>
</comment>
<reference evidence="5 6" key="1">
    <citation type="journal article" date="2018" name="Front. Plant Sci.">
        <title>Red Clover (Trifolium pratense) and Zigzag Clover (T. medium) - A Picture of Genomic Similarities and Differences.</title>
        <authorList>
            <person name="Dluhosova J."/>
            <person name="Istvanek J."/>
            <person name="Nedelnik J."/>
            <person name="Repkova J."/>
        </authorList>
    </citation>
    <scope>NUCLEOTIDE SEQUENCE [LARGE SCALE GENOMIC DNA]</scope>
    <source>
        <strain evidence="6">cv. 10/8</strain>
        <tissue evidence="5">Leaf</tissue>
    </source>
</reference>
<evidence type="ECO:0000259" key="4">
    <source>
        <dbReference type="Pfam" id="PF00139"/>
    </source>
</evidence>
<name>A0A392N6R3_9FABA</name>
<dbReference type="Gene3D" id="2.60.120.200">
    <property type="match status" value="1"/>
</dbReference>
<evidence type="ECO:0000313" key="5">
    <source>
        <dbReference type="EMBL" id="MCH94678.1"/>
    </source>
</evidence>
<dbReference type="AlphaFoldDB" id="A0A392N6R3"/>
<dbReference type="InterPro" id="IPR050258">
    <property type="entry name" value="Leguminous_Lectin"/>
</dbReference>
<organism evidence="5 6">
    <name type="scientific">Trifolium medium</name>
    <dbReference type="NCBI Taxonomy" id="97028"/>
    <lineage>
        <taxon>Eukaryota</taxon>
        <taxon>Viridiplantae</taxon>
        <taxon>Streptophyta</taxon>
        <taxon>Embryophyta</taxon>
        <taxon>Tracheophyta</taxon>
        <taxon>Spermatophyta</taxon>
        <taxon>Magnoliopsida</taxon>
        <taxon>eudicotyledons</taxon>
        <taxon>Gunneridae</taxon>
        <taxon>Pentapetalae</taxon>
        <taxon>rosids</taxon>
        <taxon>fabids</taxon>
        <taxon>Fabales</taxon>
        <taxon>Fabaceae</taxon>
        <taxon>Papilionoideae</taxon>
        <taxon>50 kb inversion clade</taxon>
        <taxon>NPAAA clade</taxon>
        <taxon>Hologalegina</taxon>
        <taxon>IRL clade</taxon>
        <taxon>Trifolieae</taxon>
        <taxon>Trifolium</taxon>
    </lineage>
</organism>
<dbReference type="PIRSF" id="PIRSF002690">
    <property type="entry name" value="L-type_lectin_plant"/>
    <property type="match status" value="1"/>
</dbReference>
<proteinExistence type="inferred from homology"/>
<keyword evidence="6" id="KW-1185">Reference proteome</keyword>
<evidence type="ECO:0000256" key="2">
    <source>
        <dbReference type="ARBA" id="ARBA00022734"/>
    </source>
</evidence>
<dbReference type="PANTHER" id="PTHR32401">
    <property type="entry name" value="CONCANAVALIN A-LIKE LECTIN FAMILY PROTEIN"/>
    <property type="match status" value="1"/>
</dbReference>
<sequence length="261" mass="28415">TKVNSENSVSFNYPKFTPSNSGLTLQGSAKVSDSGVLELTRRTGSDRNVGRVVYTNPIPIWDKKTDNLASFVSSFSFIMETIAGSSPAQGIIFFLTDPSGFQIPSHSFVGKLGVVDANRADNNFVGVEFDVYSNPWDPNYTHIGINPYGLYSSKLVKWNYVSGSLVNVKIIYDSHSTTLSVVAIDNRGQISTISLMVDLRCLLSETAVIGLSGSSGISRSSGNEQLHNIHSWSFTSTLDPTIRLMSSNIINNITVTDASYY</sequence>
<evidence type="ECO:0000313" key="6">
    <source>
        <dbReference type="Proteomes" id="UP000265520"/>
    </source>
</evidence>
<dbReference type="CDD" id="cd06899">
    <property type="entry name" value="lectin_legume_LecRK_Arcelin_ConA"/>
    <property type="match status" value="1"/>
</dbReference>
<dbReference type="InterPro" id="IPR013320">
    <property type="entry name" value="ConA-like_dom_sf"/>
</dbReference>
<feature type="non-terminal residue" evidence="5">
    <location>
        <position position="1"/>
    </location>
</feature>
<evidence type="ECO:0000256" key="3">
    <source>
        <dbReference type="ARBA" id="ARBA00023180"/>
    </source>
</evidence>
<keyword evidence="3" id="KW-0325">Glycoprotein</keyword>
<dbReference type="Pfam" id="PF00139">
    <property type="entry name" value="Lectin_legB"/>
    <property type="match status" value="1"/>
</dbReference>
<dbReference type="GO" id="GO:0030246">
    <property type="term" value="F:carbohydrate binding"/>
    <property type="evidence" value="ECO:0007669"/>
    <property type="project" value="UniProtKB-KW"/>
</dbReference>
<dbReference type="InterPro" id="IPR016363">
    <property type="entry name" value="L-lectin"/>
</dbReference>
<evidence type="ECO:0000256" key="1">
    <source>
        <dbReference type="ARBA" id="ARBA00007606"/>
    </source>
</evidence>
<protein>
    <submittedName>
        <fullName evidence="5">Legume lectin beta domain protein</fullName>
    </submittedName>
</protein>
<dbReference type="GO" id="GO:0009610">
    <property type="term" value="P:response to symbiotic fungus"/>
    <property type="evidence" value="ECO:0007669"/>
    <property type="project" value="UniProtKB-ARBA"/>
</dbReference>
<dbReference type="SUPFAM" id="SSF49899">
    <property type="entry name" value="Concanavalin A-like lectins/glucanases"/>
    <property type="match status" value="1"/>
</dbReference>
<dbReference type="Proteomes" id="UP000265520">
    <property type="component" value="Unassembled WGS sequence"/>
</dbReference>
<comment type="caution">
    <text evidence="5">The sequence shown here is derived from an EMBL/GenBank/DDBJ whole genome shotgun (WGS) entry which is preliminary data.</text>
</comment>